<dbReference type="NCBIfam" id="NF009386">
    <property type="entry name" value="PRK12745.1"/>
    <property type="match status" value="1"/>
</dbReference>
<dbReference type="InterPro" id="IPR057326">
    <property type="entry name" value="KR_dom"/>
</dbReference>
<dbReference type="PRINTS" id="PR00081">
    <property type="entry name" value="GDHRDH"/>
</dbReference>
<reference evidence="4 5" key="1">
    <citation type="submission" date="2018-06" db="EMBL/GenBank/DDBJ databases">
        <title>Noncontiguous genome sequence of Ruminococcaceae bacterium ASD2818.</title>
        <authorList>
            <person name="Chaplin A.V."/>
            <person name="Sokolova S.R."/>
            <person name="Kochetkova T.O."/>
            <person name="Goltsov A.Y."/>
            <person name="Trofimov D.Y."/>
            <person name="Efimov B.A."/>
        </authorList>
    </citation>
    <scope>NUCLEOTIDE SEQUENCE [LARGE SCALE GENOMIC DNA]</scope>
    <source>
        <strain evidence="4 5">ASD2818</strain>
    </source>
</reference>
<gene>
    <name evidence="4" type="ORF">DPQ25_02830</name>
</gene>
<dbReference type="SMART" id="SM00822">
    <property type="entry name" value="PKS_KR"/>
    <property type="match status" value="1"/>
</dbReference>
<dbReference type="FunFam" id="3.40.50.720:FF:000173">
    <property type="entry name" value="3-oxoacyl-[acyl-carrier protein] reductase"/>
    <property type="match status" value="1"/>
</dbReference>
<organism evidence="4 5">
    <name type="scientific">Hydrogeniiclostridium mannosilyticum</name>
    <dbReference type="NCBI Taxonomy" id="2764322"/>
    <lineage>
        <taxon>Bacteria</taxon>
        <taxon>Bacillati</taxon>
        <taxon>Bacillota</taxon>
        <taxon>Clostridia</taxon>
        <taxon>Eubacteriales</taxon>
        <taxon>Acutalibacteraceae</taxon>
        <taxon>Hydrogeniiclostridium</taxon>
    </lineage>
</organism>
<dbReference type="GO" id="GO:0016616">
    <property type="term" value="F:oxidoreductase activity, acting on the CH-OH group of donors, NAD or NADP as acceptor"/>
    <property type="evidence" value="ECO:0007669"/>
    <property type="project" value="TreeGrafter"/>
</dbReference>
<evidence type="ECO:0000256" key="2">
    <source>
        <dbReference type="ARBA" id="ARBA00023002"/>
    </source>
</evidence>
<dbReference type="RefSeq" id="WP_112331650.1">
    <property type="nucleotide sequence ID" value="NZ_QLYR01000001.1"/>
</dbReference>
<dbReference type="PRINTS" id="PR00080">
    <property type="entry name" value="SDRFAMILY"/>
</dbReference>
<dbReference type="Gene3D" id="3.40.50.720">
    <property type="entry name" value="NAD(P)-binding Rossmann-like Domain"/>
    <property type="match status" value="1"/>
</dbReference>
<proteinExistence type="inferred from homology"/>
<protein>
    <submittedName>
        <fullName evidence="4">3-ketoacyl-ACP reductase</fullName>
    </submittedName>
</protein>
<keyword evidence="2" id="KW-0560">Oxidoreductase</keyword>
<evidence type="ECO:0000256" key="1">
    <source>
        <dbReference type="ARBA" id="ARBA00006484"/>
    </source>
</evidence>
<dbReference type="PANTHER" id="PTHR42760:SF133">
    <property type="entry name" value="3-OXOACYL-[ACYL-CARRIER-PROTEIN] REDUCTASE"/>
    <property type="match status" value="1"/>
</dbReference>
<dbReference type="Pfam" id="PF13561">
    <property type="entry name" value="adh_short_C2"/>
    <property type="match status" value="1"/>
</dbReference>
<dbReference type="SUPFAM" id="SSF51735">
    <property type="entry name" value="NAD(P)-binding Rossmann-fold domains"/>
    <property type="match status" value="1"/>
</dbReference>
<dbReference type="PANTHER" id="PTHR42760">
    <property type="entry name" value="SHORT-CHAIN DEHYDROGENASES/REDUCTASES FAMILY MEMBER"/>
    <property type="match status" value="1"/>
</dbReference>
<dbReference type="EMBL" id="QLYR01000001">
    <property type="protein sequence ID" value="RAQ30453.1"/>
    <property type="molecule type" value="Genomic_DNA"/>
</dbReference>
<evidence type="ECO:0000313" key="4">
    <source>
        <dbReference type="EMBL" id="RAQ30453.1"/>
    </source>
</evidence>
<comment type="caution">
    <text evidence="4">The sequence shown here is derived from an EMBL/GenBank/DDBJ whole genome shotgun (WGS) entry which is preliminary data.</text>
</comment>
<name>A0A328ULU3_9FIRM</name>
<dbReference type="InterPro" id="IPR020904">
    <property type="entry name" value="Sc_DH/Rdtase_CS"/>
</dbReference>
<sequence length="257" mass="27980">MERTAIVTGARRGIGLAVAEELAQAGFRVVLAAVSPPQEAAGVVARFRENGWTAEYQSVDISKVEDRRDLFDRTEERYGKIDVLVNNAGVAPQVRADLLEMTQESFDRVLSVNLRGTFFMCQEAAGRMIAAKRQGGALYTPRIINIGSISAYTASVSRGEYCISKAGVSMVTSLFASRLAEEGIPVFEVRPGIILTDMTAAVQEKYQRMIEAGITPIRRFGRPKDVADCVMAAVSGRLDFATGQVLNADGGFHLRRL</sequence>
<evidence type="ECO:0000259" key="3">
    <source>
        <dbReference type="SMART" id="SM00822"/>
    </source>
</evidence>
<accession>A0A328ULU3</accession>
<feature type="domain" description="Ketoreductase" evidence="3">
    <location>
        <begin position="3"/>
        <end position="182"/>
    </location>
</feature>
<dbReference type="PROSITE" id="PS00061">
    <property type="entry name" value="ADH_SHORT"/>
    <property type="match status" value="1"/>
</dbReference>
<comment type="similarity">
    <text evidence="1">Belongs to the short-chain dehydrogenases/reductases (SDR) family.</text>
</comment>
<keyword evidence="5" id="KW-1185">Reference proteome</keyword>
<dbReference type="InterPro" id="IPR036291">
    <property type="entry name" value="NAD(P)-bd_dom_sf"/>
</dbReference>
<evidence type="ECO:0000313" key="5">
    <source>
        <dbReference type="Proteomes" id="UP000249377"/>
    </source>
</evidence>
<dbReference type="Proteomes" id="UP000249377">
    <property type="component" value="Unassembled WGS sequence"/>
</dbReference>
<dbReference type="InterPro" id="IPR002347">
    <property type="entry name" value="SDR_fam"/>
</dbReference>
<dbReference type="AlphaFoldDB" id="A0A328ULU3"/>